<dbReference type="PIRSF" id="PIRSF003230">
    <property type="entry name" value="YbgC"/>
    <property type="match status" value="1"/>
</dbReference>
<dbReference type="Proteomes" id="UP001179363">
    <property type="component" value="Unassembled WGS sequence"/>
</dbReference>
<dbReference type="PANTHER" id="PTHR31793:SF27">
    <property type="entry name" value="NOVEL THIOESTERASE SUPERFAMILY DOMAIN AND SAPOSIN A-TYPE DOMAIN CONTAINING PROTEIN (0610012H03RIK)"/>
    <property type="match status" value="1"/>
</dbReference>
<dbReference type="Gene3D" id="3.10.129.10">
    <property type="entry name" value="Hotdog Thioesterase"/>
    <property type="match status" value="1"/>
</dbReference>
<dbReference type="NCBIfam" id="TIGR00051">
    <property type="entry name" value="YbgC/FadM family acyl-CoA thioesterase"/>
    <property type="match status" value="1"/>
</dbReference>
<evidence type="ECO:0000313" key="4">
    <source>
        <dbReference type="Proteomes" id="UP001179363"/>
    </source>
</evidence>
<comment type="similarity">
    <text evidence="1">Belongs to the 4-hydroxybenzoyl-CoA thioesterase family.</text>
</comment>
<protein>
    <submittedName>
        <fullName evidence="3">Acyl-CoA thioesterase</fullName>
    </submittedName>
</protein>
<dbReference type="InterPro" id="IPR029069">
    <property type="entry name" value="HotDog_dom_sf"/>
</dbReference>
<dbReference type="InterPro" id="IPR006684">
    <property type="entry name" value="YbgC/YbaW"/>
</dbReference>
<comment type="caution">
    <text evidence="3">The sequence shown here is derived from an EMBL/GenBank/DDBJ whole genome shotgun (WGS) entry which is preliminary data.</text>
</comment>
<dbReference type="SUPFAM" id="SSF54637">
    <property type="entry name" value="Thioesterase/thiol ester dehydrase-isomerase"/>
    <property type="match status" value="1"/>
</dbReference>
<name>A0ABS9EJL2_9FLAO</name>
<evidence type="ECO:0000313" key="3">
    <source>
        <dbReference type="EMBL" id="MCF4101641.1"/>
    </source>
</evidence>
<dbReference type="EMBL" id="JAKGTH010000008">
    <property type="protein sequence ID" value="MCF4101641.1"/>
    <property type="molecule type" value="Genomic_DNA"/>
</dbReference>
<dbReference type="CDD" id="cd00586">
    <property type="entry name" value="4HBT"/>
    <property type="match status" value="1"/>
</dbReference>
<keyword evidence="2" id="KW-0378">Hydrolase</keyword>
<reference evidence="3" key="1">
    <citation type="submission" date="2022-01" db="EMBL/GenBank/DDBJ databases">
        <title>Gillisia lutea sp. nov., isolated from marine plastic residues from the Malvarosa beach (Valencia, Spain).</title>
        <authorList>
            <person name="Vidal-Verdu A."/>
            <person name="Molina-Menor E."/>
            <person name="Satari L."/>
            <person name="Pascual J."/>
            <person name="Pereto J."/>
            <person name="Porcar M."/>
        </authorList>
    </citation>
    <scope>NUCLEOTIDE SEQUENCE</scope>
    <source>
        <strain evidence="3">M10.2A</strain>
    </source>
</reference>
<keyword evidence="4" id="KW-1185">Reference proteome</keyword>
<organism evidence="3 4">
    <name type="scientific">Gillisia lutea</name>
    <dbReference type="NCBI Taxonomy" id="2909668"/>
    <lineage>
        <taxon>Bacteria</taxon>
        <taxon>Pseudomonadati</taxon>
        <taxon>Bacteroidota</taxon>
        <taxon>Flavobacteriia</taxon>
        <taxon>Flavobacteriales</taxon>
        <taxon>Flavobacteriaceae</taxon>
        <taxon>Gillisia</taxon>
    </lineage>
</organism>
<gene>
    <name evidence="3" type="ORF">L1I30_08180</name>
</gene>
<proteinExistence type="inferred from homology"/>
<dbReference type="PANTHER" id="PTHR31793">
    <property type="entry name" value="4-HYDROXYBENZOYL-COA THIOESTERASE FAMILY MEMBER"/>
    <property type="match status" value="1"/>
</dbReference>
<dbReference type="InterPro" id="IPR050563">
    <property type="entry name" value="4-hydroxybenzoyl-CoA_TE"/>
</dbReference>
<evidence type="ECO:0000256" key="1">
    <source>
        <dbReference type="ARBA" id="ARBA00005953"/>
    </source>
</evidence>
<evidence type="ECO:0000256" key="2">
    <source>
        <dbReference type="ARBA" id="ARBA00022801"/>
    </source>
</evidence>
<sequence length="138" mass="15883">MVAQLTSSTKLKVRFNECDPLNIVWHGNYLKYFEDAREDFCLQHNISYLHVKAHGISTPIVKSSCEHKLPLKYGDHFIVETTFIPSVAAKMIFRYKIVMANQTIATGETVQVFLDTNGNLQLNNPSFFLDWKKKMSLI</sequence>
<accession>A0ABS9EJL2</accession>
<dbReference type="RefSeq" id="WP_236134030.1">
    <property type="nucleotide sequence ID" value="NZ_JAKGTH010000008.1"/>
</dbReference>
<dbReference type="Pfam" id="PF13279">
    <property type="entry name" value="4HBT_2"/>
    <property type="match status" value="1"/>
</dbReference>